<dbReference type="Gene3D" id="2.170.130.10">
    <property type="entry name" value="TonB-dependent receptor, plug domain"/>
    <property type="match status" value="1"/>
</dbReference>
<dbReference type="InterPro" id="IPR036942">
    <property type="entry name" value="Beta-barrel_TonB_sf"/>
</dbReference>
<evidence type="ECO:0000313" key="13">
    <source>
        <dbReference type="Proteomes" id="UP001207918"/>
    </source>
</evidence>
<dbReference type="NCBIfam" id="TIGR04057">
    <property type="entry name" value="SusC_RagA_signa"/>
    <property type="match status" value="1"/>
</dbReference>
<dbReference type="Gene3D" id="2.40.170.20">
    <property type="entry name" value="TonB-dependent receptor, beta-barrel domain"/>
    <property type="match status" value="1"/>
</dbReference>
<keyword evidence="12" id="KW-0675">Receptor</keyword>
<dbReference type="EMBL" id="JAGGJA010000001">
    <property type="protein sequence ID" value="MCW9705303.1"/>
    <property type="molecule type" value="Genomic_DNA"/>
</dbReference>
<dbReference type="Gene3D" id="2.60.40.1120">
    <property type="entry name" value="Carboxypeptidase-like, regulatory domain"/>
    <property type="match status" value="1"/>
</dbReference>
<evidence type="ECO:0000256" key="1">
    <source>
        <dbReference type="ARBA" id="ARBA00004571"/>
    </source>
</evidence>
<evidence type="ECO:0000256" key="9">
    <source>
        <dbReference type="RuleBase" id="RU003357"/>
    </source>
</evidence>
<dbReference type="InterPro" id="IPR039426">
    <property type="entry name" value="TonB-dep_rcpt-like"/>
</dbReference>
<keyword evidence="6 8" id="KW-0472">Membrane</keyword>
<dbReference type="InterPro" id="IPR000531">
    <property type="entry name" value="Beta-barrel_TonB"/>
</dbReference>
<comment type="subcellular location">
    <subcellularLocation>
        <location evidence="1 8">Cell outer membrane</location>
        <topology evidence="1 8">Multi-pass membrane protein</topology>
    </subcellularLocation>
</comment>
<evidence type="ECO:0000256" key="4">
    <source>
        <dbReference type="ARBA" id="ARBA00022692"/>
    </source>
</evidence>
<comment type="similarity">
    <text evidence="8 9">Belongs to the TonB-dependent receptor family.</text>
</comment>
<evidence type="ECO:0000256" key="6">
    <source>
        <dbReference type="ARBA" id="ARBA00023136"/>
    </source>
</evidence>
<organism evidence="12 13">
    <name type="scientific">Fodinibius salsisoli</name>
    <dbReference type="NCBI Taxonomy" id="2820877"/>
    <lineage>
        <taxon>Bacteria</taxon>
        <taxon>Pseudomonadati</taxon>
        <taxon>Balneolota</taxon>
        <taxon>Balneolia</taxon>
        <taxon>Balneolales</taxon>
        <taxon>Balneolaceae</taxon>
        <taxon>Fodinibius</taxon>
    </lineage>
</organism>
<dbReference type="Pfam" id="PF00593">
    <property type="entry name" value="TonB_dep_Rec_b-barrel"/>
    <property type="match status" value="1"/>
</dbReference>
<evidence type="ECO:0000256" key="2">
    <source>
        <dbReference type="ARBA" id="ARBA00022448"/>
    </source>
</evidence>
<dbReference type="InterPro" id="IPR037066">
    <property type="entry name" value="Plug_dom_sf"/>
</dbReference>
<evidence type="ECO:0000259" key="10">
    <source>
        <dbReference type="Pfam" id="PF00593"/>
    </source>
</evidence>
<dbReference type="SUPFAM" id="SSF49464">
    <property type="entry name" value="Carboxypeptidase regulatory domain-like"/>
    <property type="match status" value="1"/>
</dbReference>
<evidence type="ECO:0000256" key="8">
    <source>
        <dbReference type="PROSITE-ProRule" id="PRU01360"/>
    </source>
</evidence>
<name>A0ABT3PHA9_9BACT</name>
<keyword evidence="3 8" id="KW-1134">Transmembrane beta strand</keyword>
<proteinExistence type="inferred from homology"/>
<evidence type="ECO:0000256" key="7">
    <source>
        <dbReference type="ARBA" id="ARBA00023237"/>
    </source>
</evidence>
<dbReference type="NCBIfam" id="TIGR04056">
    <property type="entry name" value="OMP_RagA_SusC"/>
    <property type="match status" value="1"/>
</dbReference>
<dbReference type="Proteomes" id="UP001207918">
    <property type="component" value="Unassembled WGS sequence"/>
</dbReference>
<keyword evidence="5 9" id="KW-0798">TonB box</keyword>
<feature type="domain" description="TonB-dependent receptor-like beta-barrel" evidence="10">
    <location>
        <begin position="402"/>
        <end position="961"/>
    </location>
</feature>
<gene>
    <name evidence="12" type="ORF">J6I44_00490</name>
</gene>
<dbReference type="PROSITE" id="PS52016">
    <property type="entry name" value="TONB_DEPENDENT_REC_3"/>
    <property type="match status" value="1"/>
</dbReference>
<dbReference type="SUPFAM" id="SSF56935">
    <property type="entry name" value="Porins"/>
    <property type="match status" value="1"/>
</dbReference>
<dbReference type="InterPro" id="IPR008969">
    <property type="entry name" value="CarboxyPept-like_regulatory"/>
</dbReference>
<comment type="caution">
    <text evidence="12">The sequence shown here is derived from an EMBL/GenBank/DDBJ whole genome shotgun (WGS) entry which is preliminary data.</text>
</comment>
<evidence type="ECO:0000259" key="11">
    <source>
        <dbReference type="Pfam" id="PF07715"/>
    </source>
</evidence>
<reference evidence="12 13" key="1">
    <citation type="submission" date="2021-03" db="EMBL/GenBank/DDBJ databases">
        <title>Aliifodinibius sp. nov., a new bacterium isolated from saline soil.</title>
        <authorList>
            <person name="Galisteo C."/>
            <person name="De La Haba R."/>
            <person name="Sanchez-Porro C."/>
            <person name="Ventosa A."/>
        </authorList>
    </citation>
    <scope>NUCLEOTIDE SEQUENCE [LARGE SCALE GENOMIC DNA]</scope>
    <source>
        <strain evidence="12 13">1BSP15-2V2</strain>
    </source>
</reference>
<dbReference type="Pfam" id="PF07715">
    <property type="entry name" value="Plug"/>
    <property type="match status" value="1"/>
</dbReference>
<keyword evidence="4 8" id="KW-0812">Transmembrane</keyword>
<evidence type="ECO:0000256" key="3">
    <source>
        <dbReference type="ARBA" id="ARBA00022452"/>
    </source>
</evidence>
<keyword evidence="7 8" id="KW-0998">Cell outer membrane</keyword>
<keyword evidence="13" id="KW-1185">Reference proteome</keyword>
<dbReference type="InterPro" id="IPR012910">
    <property type="entry name" value="Plug_dom"/>
</dbReference>
<dbReference type="RefSeq" id="WP_265763965.1">
    <property type="nucleotide sequence ID" value="NZ_JAGGJA010000001.1"/>
</dbReference>
<feature type="domain" description="TonB-dependent receptor plug" evidence="11">
    <location>
        <begin position="124"/>
        <end position="255"/>
    </location>
</feature>
<protein>
    <submittedName>
        <fullName evidence="12">TonB-dependent receptor</fullName>
    </submittedName>
</protein>
<dbReference type="InterPro" id="IPR023996">
    <property type="entry name" value="TonB-dep_OMP_SusC/RagA"/>
</dbReference>
<sequence length="1007" mass="110234">MKEKVSFNVLSQWILMLLGVLVWTTPAFGQETTVEGQVIDQQTGESLPGVNVVVKGTTTGISTDGEGRYELNVPSLQDTLIFSFVGYQTTEVPINGREQIEVSLQPQAITGEEMVVVGYGTQRRQDVTGSISSVNSDDFNAGVSLAPEQLMQGKVAGVNIVESSGAPGAASEVRIRGSSSISAGNDPLYVIDGVPVQTASTDNYINIAGASSTSPFNSMPSNPLNTLNPSDIESIDILKDASATAIYGSRGANGVIMITTKNYSETTVSYNGYVNVSTLPSQLPFLSHDQYVGYAENNGLEYPDEGAETRWQDQVFRNSVSQNHNISFGGTSDNTNYRASVGYNNQEGIALASNLEKYTGRINLTQRAMDDKLQINLNLMAARVDQNNAAISSNIGNEGGNLLKDALRWSPTLPVYNNDGSYYQIGELRVNPVSWQQLEDVTERNTLLGDVKLTYDLMETLSVSVNLGHNREDLNRYSFVPASHPVGASENGRASINKVQNESNLIETTVNYVNDISENSYINFLAGYSFQRFVVNSTFTQANDFSSDAVKWNLIQSGSTLVNTSGKSANRLASVYGRLNYRLMDRYNFTFTLRRDGSSRFGPNNRWGLFPSSAVAWNITEEDFFNVDAINNLKFRLGYGVTGNQEIPNNLFMEQLSIAGSSTYSLGGQAVPSVLPSNYANPDLKWERTTQTNVGLDFGLWQGRLSGSVDYYMKKTTDLLLSFSTAAPSVVNTQWANVGEVENKGLEVSLNADIIQSGDLIWNSSVNWSTNENEVISLSNEQYERDYFRTGPLSGVVSSSNGYTQIIKPGLPLNTFWGRKYTGLDENGQETYLDEDGDGSADLVKIGDPNPDFTYGWTNSVRWRRFDASVTMRGTIGNDVFNNTAAEFSYTNLLPGSNVLETALERQQNGLSPEQTAQFSSQWLEDGSYLRLANLTLGYNFDTSSLPLVSKARLYATGQNLFVITGYSGFDPEVQTNTNTGGSAPVGIDYLAYPRPRVFQLGVNLSF</sequence>
<evidence type="ECO:0000313" key="12">
    <source>
        <dbReference type="EMBL" id="MCW9705303.1"/>
    </source>
</evidence>
<evidence type="ECO:0000256" key="5">
    <source>
        <dbReference type="ARBA" id="ARBA00023077"/>
    </source>
</evidence>
<dbReference type="Pfam" id="PF13715">
    <property type="entry name" value="CarbopepD_reg_2"/>
    <property type="match status" value="1"/>
</dbReference>
<keyword evidence="2 8" id="KW-0813">Transport</keyword>
<dbReference type="InterPro" id="IPR023997">
    <property type="entry name" value="TonB-dep_OMP_SusC/RagA_CS"/>
</dbReference>
<accession>A0ABT3PHA9</accession>